<keyword evidence="3" id="KW-0540">Nuclease</keyword>
<dbReference type="Pfam" id="PF17917">
    <property type="entry name" value="RT_RNaseH"/>
    <property type="match status" value="1"/>
</dbReference>
<organism evidence="9 10">
    <name type="scientific">Hemibagrus guttatus</name>
    <dbReference type="NCBI Taxonomy" id="175788"/>
    <lineage>
        <taxon>Eukaryota</taxon>
        <taxon>Metazoa</taxon>
        <taxon>Chordata</taxon>
        <taxon>Craniata</taxon>
        <taxon>Vertebrata</taxon>
        <taxon>Euteleostomi</taxon>
        <taxon>Actinopterygii</taxon>
        <taxon>Neopterygii</taxon>
        <taxon>Teleostei</taxon>
        <taxon>Ostariophysi</taxon>
        <taxon>Siluriformes</taxon>
        <taxon>Bagridae</taxon>
        <taxon>Hemibagrus</taxon>
    </lineage>
</organism>
<name>A0AAE0RBU6_9TELE</name>
<evidence type="ECO:0000256" key="7">
    <source>
        <dbReference type="SAM" id="MobiDB-lite"/>
    </source>
</evidence>
<dbReference type="PANTHER" id="PTHR34072:SF42">
    <property type="entry name" value="INTEGRASE CATALYTIC DOMAIN-CONTAINING PROTEIN"/>
    <property type="match status" value="1"/>
</dbReference>
<evidence type="ECO:0000313" key="9">
    <source>
        <dbReference type="EMBL" id="KAK3550723.1"/>
    </source>
</evidence>
<evidence type="ECO:0000259" key="8">
    <source>
        <dbReference type="Pfam" id="PF17917"/>
    </source>
</evidence>
<dbReference type="GO" id="GO:0016787">
    <property type="term" value="F:hydrolase activity"/>
    <property type="evidence" value="ECO:0007669"/>
    <property type="project" value="UniProtKB-KW"/>
</dbReference>
<evidence type="ECO:0000313" key="10">
    <source>
        <dbReference type="Proteomes" id="UP001274896"/>
    </source>
</evidence>
<protein>
    <recommendedName>
        <fullName evidence="8">Reverse transcriptase RNase H-like domain-containing protein</fullName>
    </recommendedName>
</protein>
<evidence type="ECO:0000256" key="3">
    <source>
        <dbReference type="ARBA" id="ARBA00022722"/>
    </source>
</evidence>
<evidence type="ECO:0000256" key="5">
    <source>
        <dbReference type="ARBA" id="ARBA00022801"/>
    </source>
</evidence>
<evidence type="ECO:0000256" key="2">
    <source>
        <dbReference type="ARBA" id="ARBA00022695"/>
    </source>
</evidence>
<proteinExistence type="predicted"/>
<keyword evidence="1" id="KW-0808">Transferase</keyword>
<feature type="domain" description="Reverse transcriptase RNase H-like" evidence="8">
    <location>
        <begin position="77"/>
        <end position="120"/>
    </location>
</feature>
<evidence type="ECO:0000256" key="1">
    <source>
        <dbReference type="ARBA" id="ARBA00022679"/>
    </source>
</evidence>
<sequence>MEDYIGGWTYLPLYIPAAAGTIAPLQNPCNFLLRGKPKKLPCLEPAREASWELMQRFTTAPILCYLDPDTSFVMEVALEEWHHWLEGARHPFLILTNYRNLEYFHGAKRLNPCQARWALFCIRFQFSVTYHPRSKNGKADALSRQLDSKNSLPHPEPILPPAVILGPIQWDLVEEIQRAHAEEPPPANCPPFYVLTPLRGNRIAIIKYAH</sequence>
<accession>A0AAE0RBU6</accession>
<dbReference type="EMBL" id="JAUCMX010000003">
    <property type="protein sequence ID" value="KAK3550723.1"/>
    <property type="molecule type" value="Genomic_DNA"/>
</dbReference>
<dbReference type="SUPFAM" id="SSF56672">
    <property type="entry name" value="DNA/RNA polymerases"/>
    <property type="match status" value="1"/>
</dbReference>
<dbReference type="AlphaFoldDB" id="A0AAE0RBU6"/>
<keyword evidence="10" id="KW-1185">Reference proteome</keyword>
<dbReference type="InterPro" id="IPR043502">
    <property type="entry name" value="DNA/RNA_pol_sf"/>
</dbReference>
<dbReference type="InterPro" id="IPR041373">
    <property type="entry name" value="RT_RNaseH"/>
</dbReference>
<dbReference type="Proteomes" id="UP001274896">
    <property type="component" value="Unassembled WGS sequence"/>
</dbReference>
<dbReference type="GO" id="GO:0004519">
    <property type="term" value="F:endonuclease activity"/>
    <property type="evidence" value="ECO:0007669"/>
    <property type="project" value="UniProtKB-KW"/>
</dbReference>
<dbReference type="GO" id="GO:0003964">
    <property type="term" value="F:RNA-directed DNA polymerase activity"/>
    <property type="evidence" value="ECO:0007669"/>
    <property type="project" value="UniProtKB-KW"/>
</dbReference>
<dbReference type="PANTHER" id="PTHR34072">
    <property type="entry name" value="ENZYMATIC POLYPROTEIN-RELATED"/>
    <property type="match status" value="1"/>
</dbReference>
<evidence type="ECO:0000256" key="4">
    <source>
        <dbReference type="ARBA" id="ARBA00022759"/>
    </source>
</evidence>
<keyword evidence="6" id="KW-0695">RNA-directed DNA polymerase</keyword>
<comment type="caution">
    <text evidence="9">The sequence shown here is derived from an EMBL/GenBank/DDBJ whole genome shotgun (WGS) entry which is preliminary data.</text>
</comment>
<gene>
    <name evidence="9" type="ORF">QTP70_003958</name>
</gene>
<keyword evidence="2" id="KW-0548">Nucleotidyltransferase</keyword>
<keyword evidence="5" id="KW-0378">Hydrolase</keyword>
<keyword evidence="4" id="KW-0255">Endonuclease</keyword>
<feature type="region of interest" description="Disordered" evidence="7">
    <location>
        <begin position="133"/>
        <end position="154"/>
    </location>
</feature>
<evidence type="ECO:0000256" key="6">
    <source>
        <dbReference type="ARBA" id="ARBA00022918"/>
    </source>
</evidence>
<reference evidence="9" key="1">
    <citation type="submission" date="2023-06" db="EMBL/GenBank/DDBJ databases">
        <title>Male Hemibagrus guttatus genome.</title>
        <authorList>
            <person name="Bian C."/>
        </authorList>
    </citation>
    <scope>NUCLEOTIDE SEQUENCE</scope>
    <source>
        <strain evidence="9">Male_cb2023</strain>
        <tissue evidence="9">Muscle</tissue>
    </source>
</reference>